<keyword evidence="2" id="KW-1185">Reference proteome</keyword>
<gene>
    <name evidence="1" type="ORF">GMST_39960</name>
</gene>
<dbReference type="AlphaFoldDB" id="A0A6V8MNV4"/>
<protein>
    <submittedName>
        <fullName evidence="1">Uncharacterized protein</fullName>
    </submittedName>
</protein>
<organism evidence="1 2">
    <name type="scientific">Geomonas silvestris</name>
    <dbReference type="NCBI Taxonomy" id="2740184"/>
    <lineage>
        <taxon>Bacteria</taxon>
        <taxon>Pseudomonadati</taxon>
        <taxon>Thermodesulfobacteriota</taxon>
        <taxon>Desulfuromonadia</taxon>
        <taxon>Geobacterales</taxon>
        <taxon>Geobacteraceae</taxon>
        <taxon>Geomonas</taxon>
    </lineage>
</organism>
<sequence length="53" mass="6198">MKSPAMFPFRDNAELDYFQDRLAEIMNDGRLDDLEAERSAWASVLLRRSYDGN</sequence>
<reference evidence="2" key="1">
    <citation type="submission" date="2020-06" db="EMBL/GenBank/DDBJ databases">
        <title>Draft genomic sequence of Geomonas sp. Red330.</title>
        <authorList>
            <person name="Itoh H."/>
            <person name="Zhenxing X."/>
            <person name="Ushijima N."/>
            <person name="Masuda Y."/>
            <person name="Shiratori Y."/>
            <person name="Senoo K."/>
        </authorList>
    </citation>
    <scope>NUCLEOTIDE SEQUENCE [LARGE SCALE GENOMIC DNA]</scope>
    <source>
        <strain evidence="2">Red330</strain>
    </source>
</reference>
<evidence type="ECO:0000313" key="1">
    <source>
        <dbReference type="EMBL" id="GFO61671.1"/>
    </source>
</evidence>
<accession>A0A6V8MNV4</accession>
<evidence type="ECO:0000313" key="2">
    <source>
        <dbReference type="Proteomes" id="UP000556026"/>
    </source>
</evidence>
<dbReference type="EMBL" id="BLXX01000017">
    <property type="protein sequence ID" value="GFO61671.1"/>
    <property type="molecule type" value="Genomic_DNA"/>
</dbReference>
<comment type="caution">
    <text evidence="1">The sequence shown here is derived from an EMBL/GenBank/DDBJ whole genome shotgun (WGS) entry which is preliminary data.</text>
</comment>
<dbReference type="Proteomes" id="UP000556026">
    <property type="component" value="Unassembled WGS sequence"/>
</dbReference>
<proteinExistence type="predicted"/>
<name>A0A6V8MNV4_9BACT</name>